<dbReference type="Gene3D" id="1.10.4080.10">
    <property type="entry name" value="ADP-ribosylation/Crystallin J1"/>
    <property type="match status" value="1"/>
</dbReference>
<sequence length="326" mass="36293">MRYSLRSRFGGTILGALLGRSLPLIGNKKHQSVGTLNTKSLHWLEMAISGAESLINLGRFDLKDWQKYNNPEPVLVDTFNILPETVLAALPIALFFHENRIKLRENLLLSVQLWSDEPLIRDGTLAVGYAIAQSLREKLSKTNLISQTISFIGESSTSLPEQLIKVNDLLDSQAGLERVQAELIKEEKFSNAIAMAFYCFLDTLEDFRLSVLRSRQIPSHSHGINTITGALSGAYNSTIGIPVNWQMLVAQANSPETELINFSRLLELTDSLMSVWSGIYDLETNSNDVKKEDCKIIEVIASAQRPKGRQYSSEMLVASPGIIRSN</sequence>
<comment type="caution">
    <text evidence="1">The sequence shown here is derived from an EMBL/GenBank/DDBJ whole genome shotgun (WGS) entry which is preliminary data.</text>
</comment>
<dbReference type="AlphaFoldDB" id="A0AAP5IHT7"/>
<dbReference type="EMBL" id="JAALHA020000029">
    <property type="protein sequence ID" value="MDR9899940.1"/>
    <property type="molecule type" value="Genomic_DNA"/>
</dbReference>
<organism evidence="1 2">
    <name type="scientific">Aetokthonos hydrillicola Thurmond2011</name>
    <dbReference type="NCBI Taxonomy" id="2712845"/>
    <lineage>
        <taxon>Bacteria</taxon>
        <taxon>Bacillati</taxon>
        <taxon>Cyanobacteriota</taxon>
        <taxon>Cyanophyceae</taxon>
        <taxon>Nostocales</taxon>
        <taxon>Hapalosiphonaceae</taxon>
        <taxon>Aetokthonos</taxon>
    </lineage>
</organism>
<dbReference type="InterPro" id="IPR036705">
    <property type="entry name" value="Ribosyl_crysJ1_sf"/>
</dbReference>
<evidence type="ECO:0000313" key="1">
    <source>
        <dbReference type="EMBL" id="MDR9899940.1"/>
    </source>
</evidence>
<protein>
    <submittedName>
        <fullName evidence="1">ADP-ribosylglycohydrolase family protein</fullName>
    </submittedName>
</protein>
<dbReference type="Pfam" id="PF03747">
    <property type="entry name" value="ADP_ribosyl_GH"/>
    <property type="match status" value="1"/>
</dbReference>
<dbReference type="SUPFAM" id="SSF101478">
    <property type="entry name" value="ADP-ribosylglycohydrolase"/>
    <property type="match status" value="1"/>
</dbReference>
<dbReference type="RefSeq" id="WP_208341521.1">
    <property type="nucleotide sequence ID" value="NZ_JAALHA020000029.1"/>
</dbReference>
<name>A0AAP5IHT7_9CYAN</name>
<proteinExistence type="predicted"/>
<reference evidence="2" key="1">
    <citation type="journal article" date="2021" name="Science">
        <title>Hunting the eagle killer: A cyanobacterial neurotoxin causes vacuolar myelinopathy.</title>
        <authorList>
            <person name="Breinlinger S."/>
            <person name="Phillips T.J."/>
            <person name="Haram B.N."/>
            <person name="Mares J."/>
            <person name="Martinez Yerena J.A."/>
            <person name="Hrouzek P."/>
            <person name="Sobotka R."/>
            <person name="Henderson W.M."/>
            <person name="Schmieder P."/>
            <person name="Williams S.M."/>
            <person name="Lauderdale J.D."/>
            <person name="Wilde H.D."/>
            <person name="Gerrin W."/>
            <person name="Kust A."/>
            <person name="Washington J.W."/>
            <person name="Wagner C."/>
            <person name="Geier B."/>
            <person name="Liebeke M."/>
            <person name="Enke H."/>
            <person name="Niedermeyer T.H.J."/>
            <person name="Wilde S.B."/>
        </authorList>
    </citation>
    <scope>NUCLEOTIDE SEQUENCE [LARGE SCALE GENOMIC DNA]</scope>
    <source>
        <strain evidence="2">Thurmond2011</strain>
    </source>
</reference>
<accession>A0AAP5IHT7</accession>
<dbReference type="InterPro" id="IPR005502">
    <property type="entry name" value="Ribosyl_crysJ1"/>
</dbReference>
<dbReference type="Proteomes" id="UP000667802">
    <property type="component" value="Unassembled WGS sequence"/>
</dbReference>
<keyword evidence="2" id="KW-1185">Reference proteome</keyword>
<gene>
    <name evidence="1" type="ORF">G7B40_036115</name>
</gene>
<evidence type="ECO:0000313" key="2">
    <source>
        <dbReference type="Proteomes" id="UP000667802"/>
    </source>
</evidence>